<evidence type="ECO:0000313" key="2">
    <source>
        <dbReference type="EMBL" id="GMH50305.1"/>
    </source>
</evidence>
<evidence type="ECO:0000313" key="3">
    <source>
        <dbReference type="Proteomes" id="UP001165160"/>
    </source>
</evidence>
<proteinExistence type="predicted"/>
<dbReference type="AlphaFoldDB" id="A0A9W6ZHU9"/>
<keyword evidence="3" id="KW-1185">Reference proteome</keyword>
<comment type="caution">
    <text evidence="2">The sequence shown here is derived from an EMBL/GenBank/DDBJ whole genome shotgun (WGS) entry which is preliminary data.</text>
</comment>
<feature type="region of interest" description="Disordered" evidence="1">
    <location>
        <begin position="157"/>
        <end position="186"/>
    </location>
</feature>
<evidence type="ECO:0000256" key="1">
    <source>
        <dbReference type="SAM" id="MobiDB-lite"/>
    </source>
</evidence>
<dbReference type="EMBL" id="BRXX01000625">
    <property type="protein sequence ID" value="GMH50305.1"/>
    <property type="molecule type" value="Genomic_DNA"/>
</dbReference>
<feature type="non-terminal residue" evidence="2">
    <location>
        <position position="1"/>
    </location>
</feature>
<dbReference type="Proteomes" id="UP001165160">
    <property type="component" value="Unassembled WGS sequence"/>
</dbReference>
<name>A0A9W6ZHU9_9STRA</name>
<accession>A0A9W6ZHU9</accession>
<gene>
    <name evidence="2" type="ORF">TrVE_jg9900</name>
</gene>
<feature type="non-terminal residue" evidence="2">
    <location>
        <position position="186"/>
    </location>
</feature>
<organism evidence="2 3">
    <name type="scientific">Triparma verrucosa</name>
    <dbReference type="NCBI Taxonomy" id="1606542"/>
    <lineage>
        <taxon>Eukaryota</taxon>
        <taxon>Sar</taxon>
        <taxon>Stramenopiles</taxon>
        <taxon>Ochrophyta</taxon>
        <taxon>Bolidophyceae</taxon>
        <taxon>Parmales</taxon>
        <taxon>Triparmaceae</taxon>
        <taxon>Triparma</taxon>
    </lineage>
</organism>
<reference evidence="3" key="1">
    <citation type="journal article" date="2023" name="Commun. Biol.">
        <title>Genome analysis of Parmales, the sister group of diatoms, reveals the evolutionary specialization of diatoms from phago-mixotrophs to photoautotrophs.</title>
        <authorList>
            <person name="Ban H."/>
            <person name="Sato S."/>
            <person name="Yoshikawa S."/>
            <person name="Yamada K."/>
            <person name="Nakamura Y."/>
            <person name="Ichinomiya M."/>
            <person name="Sato N."/>
            <person name="Blanc-Mathieu R."/>
            <person name="Endo H."/>
            <person name="Kuwata A."/>
            <person name="Ogata H."/>
        </authorList>
    </citation>
    <scope>NUCLEOTIDE SEQUENCE [LARGE SCALE GENOMIC DNA]</scope>
    <source>
        <strain evidence="3">NIES 3699</strain>
    </source>
</reference>
<feature type="region of interest" description="Disordered" evidence="1">
    <location>
        <begin position="94"/>
        <end position="136"/>
    </location>
</feature>
<feature type="compositionally biased region" description="Acidic residues" evidence="1">
    <location>
        <begin position="94"/>
        <end position="109"/>
    </location>
</feature>
<sequence length="186" mass="20039">AGLVSREAKCVVVANLSPSNSSHDSTLQTLGYLERLLPAKVMKKIMLAREKMEAKGGAFSPDEKKALVEELGGGEMLKQVVSDPRQRVARLLEEEGGEEETVMDGDSIDEMISGDNVGEEGGGKVKSPPFSPESPNAAVIADNVLLSTALEEVESLKEQLEKSDEELLEMGGKNEQLEEEVGKGRR</sequence>
<protein>
    <submittedName>
        <fullName evidence="2">Uncharacterized protein</fullName>
    </submittedName>
</protein>